<organism evidence="1">
    <name type="scientific">Anguilla anguilla</name>
    <name type="common">European freshwater eel</name>
    <name type="synonym">Muraena anguilla</name>
    <dbReference type="NCBI Taxonomy" id="7936"/>
    <lineage>
        <taxon>Eukaryota</taxon>
        <taxon>Metazoa</taxon>
        <taxon>Chordata</taxon>
        <taxon>Craniata</taxon>
        <taxon>Vertebrata</taxon>
        <taxon>Euteleostomi</taxon>
        <taxon>Actinopterygii</taxon>
        <taxon>Neopterygii</taxon>
        <taxon>Teleostei</taxon>
        <taxon>Anguilliformes</taxon>
        <taxon>Anguillidae</taxon>
        <taxon>Anguilla</taxon>
    </lineage>
</organism>
<proteinExistence type="predicted"/>
<name>A0A0E9X0N6_ANGAN</name>
<dbReference type="AlphaFoldDB" id="A0A0E9X0N6"/>
<evidence type="ECO:0000313" key="1">
    <source>
        <dbReference type="EMBL" id="JAH96169.1"/>
    </source>
</evidence>
<protein>
    <submittedName>
        <fullName evidence="1">Uncharacterized protein</fullName>
    </submittedName>
</protein>
<reference evidence="1" key="2">
    <citation type="journal article" date="2015" name="Fish Shellfish Immunol.">
        <title>Early steps in the European eel (Anguilla anguilla)-Vibrio vulnificus interaction in the gills: Role of the RtxA13 toxin.</title>
        <authorList>
            <person name="Callol A."/>
            <person name="Pajuelo D."/>
            <person name="Ebbesson L."/>
            <person name="Teles M."/>
            <person name="MacKenzie S."/>
            <person name="Amaro C."/>
        </authorList>
    </citation>
    <scope>NUCLEOTIDE SEQUENCE</scope>
</reference>
<sequence length="79" mass="9139">MHFVINTFMLDGTIYTAWPKVCGHLTSKIPFKILGINVELVHTLCLGRLYNRHWSITAGICFHSARRAIVWPSMIRLRD</sequence>
<reference evidence="1" key="1">
    <citation type="submission" date="2014-11" db="EMBL/GenBank/DDBJ databases">
        <authorList>
            <person name="Amaro Gonzalez C."/>
        </authorList>
    </citation>
    <scope>NUCLEOTIDE SEQUENCE</scope>
</reference>
<dbReference type="EMBL" id="GBXM01012408">
    <property type="protein sequence ID" value="JAH96169.1"/>
    <property type="molecule type" value="Transcribed_RNA"/>
</dbReference>
<accession>A0A0E9X0N6</accession>